<keyword evidence="1" id="KW-0472">Membrane</keyword>
<sequence>MLSPEVTVALVLGVPSLLVAVAALGVAYLSYLNQRPQTSADDFVPGLPPQQHQLLDRNVGPPVPQAVLPGNIDHSLRRRPAAAELEG</sequence>
<organism evidence="2 3">
    <name type="scientific">Apiospora kogelbergensis</name>
    <dbReference type="NCBI Taxonomy" id="1337665"/>
    <lineage>
        <taxon>Eukaryota</taxon>
        <taxon>Fungi</taxon>
        <taxon>Dikarya</taxon>
        <taxon>Ascomycota</taxon>
        <taxon>Pezizomycotina</taxon>
        <taxon>Sordariomycetes</taxon>
        <taxon>Xylariomycetidae</taxon>
        <taxon>Amphisphaeriales</taxon>
        <taxon>Apiosporaceae</taxon>
        <taxon>Apiospora</taxon>
    </lineage>
</organism>
<name>A0AAW0QKJ1_9PEZI</name>
<keyword evidence="1" id="KW-0812">Transmembrane</keyword>
<reference evidence="2 3" key="1">
    <citation type="submission" date="2023-01" db="EMBL/GenBank/DDBJ databases">
        <title>Analysis of 21 Apiospora genomes using comparative genomics revels a genus with tremendous synthesis potential of carbohydrate active enzymes and secondary metabolites.</title>
        <authorList>
            <person name="Sorensen T."/>
        </authorList>
    </citation>
    <scope>NUCLEOTIDE SEQUENCE [LARGE SCALE GENOMIC DNA]</scope>
    <source>
        <strain evidence="2 3">CBS 117206</strain>
    </source>
</reference>
<dbReference type="Proteomes" id="UP001392437">
    <property type="component" value="Unassembled WGS sequence"/>
</dbReference>
<dbReference type="AlphaFoldDB" id="A0AAW0QKJ1"/>
<keyword evidence="3" id="KW-1185">Reference proteome</keyword>
<protein>
    <submittedName>
        <fullName evidence="2">Uncharacterized protein</fullName>
    </submittedName>
</protein>
<evidence type="ECO:0000313" key="2">
    <source>
        <dbReference type="EMBL" id="KAK8099859.1"/>
    </source>
</evidence>
<proteinExistence type="predicted"/>
<keyword evidence="1" id="KW-1133">Transmembrane helix</keyword>
<gene>
    <name evidence="2" type="ORF">PG999_010233</name>
</gene>
<accession>A0AAW0QKJ1</accession>
<evidence type="ECO:0000313" key="3">
    <source>
        <dbReference type="Proteomes" id="UP001392437"/>
    </source>
</evidence>
<feature type="transmembrane region" description="Helical" evidence="1">
    <location>
        <begin position="6"/>
        <end position="29"/>
    </location>
</feature>
<evidence type="ECO:0000256" key="1">
    <source>
        <dbReference type="SAM" id="Phobius"/>
    </source>
</evidence>
<dbReference type="EMBL" id="JAQQWP010000009">
    <property type="protein sequence ID" value="KAK8099859.1"/>
    <property type="molecule type" value="Genomic_DNA"/>
</dbReference>
<comment type="caution">
    <text evidence="2">The sequence shown here is derived from an EMBL/GenBank/DDBJ whole genome shotgun (WGS) entry which is preliminary data.</text>
</comment>